<name>A0A1R2BHW8_9CILI</name>
<evidence type="ECO:0000256" key="1">
    <source>
        <dbReference type="SAM" id="Coils"/>
    </source>
</evidence>
<dbReference type="AlphaFoldDB" id="A0A1R2BHW8"/>
<feature type="coiled-coil region" evidence="1">
    <location>
        <begin position="242"/>
        <end position="296"/>
    </location>
</feature>
<evidence type="ECO:0000313" key="2">
    <source>
        <dbReference type="EMBL" id="OMJ76314.1"/>
    </source>
</evidence>
<proteinExistence type="predicted"/>
<organism evidence="2 3">
    <name type="scientific">Stentor coeruleus</name>
    <dbReference type="NCBI Taxonomy" id="5963"/>
    <lineage>
        <taxon>Eukaryota</taxon>
        <taxon>Sar</taxon>
        <taxon>Alveolata</taxon>
        <taxon>Ciliophora</taxon>
        <taxon>Postciliodesmatophora</taxon>
        <taxon>Heterotrichea</taxon>
        <taxon>Heterotrichida</taxon>
        <taxon>Stentoridae</taxon>
        <taxon>Stentor</taxon>
    </lineage>
</organism>
<accession>A0A1R2BHW8</accession>
<protein>
    <submittedName>
        <fullName evidence="2">Uncharacterized protein</fullName>
    </submittedName>
</protein>
<dbReference type="Proteomes" id="UP000187209">
    <property type="component" value="Unassembled WGS sequence"/>
</dbReference>
<reference evidence="2 3" key="1">
    <citation type="submission" date="2016-11" db="EMBL/GenBank/DDBJ databases">
        <title>The macronuclear genome of Stentor coeruleus: a giant cell with tiny introns.</title>
        <authorList>
            <person name="Slabodnick M."/>
            <person name="Ruby J.G."/>
            <person name="Reiff S.B."/>
            <person name="Swart E.C."/>
            <person name="Gosai S."/>
            <person name="Prabakaran S."/>
            <person name="Witkowska E."/>
            <person name="Larue G.E."/>
            <person name="Fisher S."/>
            <person name="Freeman R.M."/>
            <person name="Gunawardena J."/>
            <person name="Chu W."/>
            <person name="Stover N.A."/>
            <person name="Gregory B.D."/>
            <person name="Nowacki M."/>
            <person name="Derisi J."/>
            <person name="Roy S.W."/>
            <person name="Marshall W.F."/>
            <person name="Sood P."/>
        </authorList>
    </citation>
    <scope>NUCLEOTIDE SEQUENCE [LARGE SCALE GENOMIC DNA]</scope>
    <source>
        <strain evidence="2">WM001</strain>
    </source>
</reference>
<dbReference type="EMBL" id="MPUH01000638">
    <property type="protein sequence ID" value="OMJ76314.1"/>
    <property type="molecule type" value="Genomic_DNA"/>
</dbReference>
<gene>
    <name evidence="2" type="ORF">SteCoe_24340</name>
</gene>
<comment type="caution">
    <text evidence="2">The sequence shown here is derived from an EMBL/GenBank/DDBJ whole genome shotgun (WGS) entry which is preliminary data.</text>
</comment>
<keyword evidence="3" id="KW-1185">Reference proteome</keyword>
<sequence length="334" mass="39184">MESNRIKSTKNIIQFPNISERFFQDKNKDQPISALNITTRVITEKSSIAKNFFLPLERKDSSPAATKTPNYKTYVLKPRVNEKKLEELDSELDKQEMAIQQFDANDVNSIESMFFAYSSYFEDLIQSISEYSHVYKRYLTRAKNGFIGIFRKLFPKLKHIAFNHFEKSSQTLMTINPNKYSTILSKLGDIINDEVSNTDKIEKYIQKIYVQNKRKHKINTIGTQTEYKINSDGVLQYNFKSYEDLQNEINLLEKQNNELKHEKYILTENYKCSDDIDKLINRNKVLESMIIEMRNKMNTVNTKVVDSCNENYSLKNTLNNSSHESFELDSENLN</sequence>
<keyword evidence="1" id="KW-0175">Coiled coil</keyword>
<evidence type="ECO:0000313" key="3">
    <source>
        <dbReference type="Proteomes" id="UP000187209"/>
    </source>
</evidence>